<sequence>MGIQETMSALSDPMDRRILRLLQQGGAQAGAIGEQVGLKLSKLSYHLKKLKGAGLISGRKDGTRIVYELNLTALDETILWLYQLRTGTKLPALAAQAKATSQG</sequence>
<organism evidence="5 6">
    <name type="scientific">Bifidobacterium actinocoloniiforme DSM 22766</name>
    <dbReference type="NCBI Taxonomy" id="1437605"/>
    <lineage>
        <taxon>Bacteria</taxon>
        <taxon>Bacillati</taxon>
        <taxon>Actinomycetota</taxon>
        <taxon>Actinomycetes</taxon>
        <taxon>Bifidobacteriales</taxon>
        <taxon>Bifidobacteriaceae</taxon>
        <taxon>Bifidobacterium</taxon>
    </lineage>
</organism>
<feature type="domain" description="HTH arsR-type" evidence="4">
    <location>
        <begin position="1"/>
        <end position="89"/>
    </location>
</feature>
<dbReference type="Proteomes" id="UP000029015">
    <property type="component" value="Unassembled WGS sequence"/>
</dbReference>
<dbReference type="eggNOG" id="COG0640">
    <property type="taxonomic scope" value="Bacteria"/>
</dbReference>
<dbReference type="SUPFAM" id="SSF46785">
    <property type="entry name" value="Winged helix' DNA-binding domain"/>
    <property type="match status" value="1"/>
</dbReference>
<dbReference type="InterPro" id="IPR001845">
    <property type="entry name" value="HTH_ArsR_DNA-bd_dom"/>
</dbReference>
<dbReference type="NCBIfam" id="NF033788">
    <property type="entry name" value="HTH_metalloreg"/>
    <property type="match status" value="1"/>
</dbReference>
<dbReference type="Gene3D" id="1.10.10.10">
    <property type="entry name" value="Winged helix-like DNA-binding domain superfamily/Winged helix DNA-binding domain"/>
    <property type="match status" value="1"/>
</dbReference>
<dbReference type="AlphaFoldDB" id="A0A086Z094"/>
<dbReference type="CDD" id="cd00090">
    <property type="entry name" value="HTH_ARSR"/>
    <property type="match status" value="1"/>
</dbReference>
<dbReference type="KEGG" id="bact:AB656_01835"/>
<evidence type="ECO:0000313" key="5">
    <source>
        <dbReference type="EMBL" id="KFI39944.1"/>
    </source>
</evidence>
<proteinExistence type="predicted"/>
<comment type="caution">
    <text evidence="5">The sequence shown here is derived from an EMBL/GenBank/DDBJ whole genome shotgun (WGS) entry which is preliminary data.</text>
</comment>
<name>A0A086Z094_9BIFI</name>
<dbReference type="STRING" id="1437605.AB656_01835"/>
<dbReference type="PRINTS" id="PR00778">
    <property type="entry name" value="HTHARSR"/>
</dbReference>
<dbReference type="PROSITE" id="PS50987">
    <property type="entry name" value="HTH_ARSR_2"/>
    <property type="match status" value="1"/>
</dbReference>
<dbReference type="InterPro" id="IPR051081">
    <property type="entry name" value="HTH_MetalResp_TranReg"/>
</dbReference>
<keyword evidence="3" id="KW-0804">Transcription</keyword>
<dbReference type="GO" id="GO:0003700">
    <property type="term" value="F:DNA-binding transcription factor activity"/>
    <property type="evidence" value="ECO:0007669"/>
    <property type="project" value="InterPro"/>
</dbReference>
<dbReference type="PANTHER" id="PTHR33154:SF33">
    <property type="entry name" value="TRANSCRIPTIONAL REPRESSOR SDPR"/>
    <property type="match status" value="1"/>
</dbReference>
<keyword evidence="6" id="KW-1185">Reference proteome</keyword>
<reference evidence="5 6" key="1">
    <citation type="submission" date="2014-03" db="EMBL/GenBank/DDBJ databases">
        <title>Genomics of Bifidobacteria.</title>
        <authorList>
            <person name="Ventura M."/>
            <person name="Milani C."/>
            <person name="Lugli G.A."/>
        </authorList>
    </citation>
    <scope>NUCLEOTIDE SEQUENCE [LARGE SCALE GENOMIC DNA]</scope>
    <source>
        <strain evidence="5 6">DSM 22766</strain>
    </source>
</reference>
<evidence type="ECO:0000259" key="4">
    <source>
        <dbReference type="PROSITE" id="PS50987"/>
    </source>
</evidence>
<evidence type="ECO:0000313" key="6">
    <source>
        <dbReference type="Proteomes" id="UP000029015"/>
    </source>
</evidence>
<keyword evidence="1" id="KW-0805">Transcription regulation</keyword>
<dbReference type="InterPro" id="IPR036388">
    <property type="entry name" value="WH-like_DNA-bd_sf"/>
</dbReference>
<dbReference type="EMBL" id="JGYK01000001">
    <property type="protein sequence ID" value="KFI39944.1"/>
    <property type="molecule type" value="Genomic_DNA"/>
</dbReference>
<dbReference type="GO" id="GO:0003677">
    <property type="term" value="F:DNA binding"/>
    <property type="evidence" value="ECO:0007669"/>
    <property type="project" value="UniProtKB-KW"/>
</dbReference>
<dbReference type="InterPro" id="IPR036390">
    <property type="entry name" value="WH_DNA-bd_sf"/>
</dbReference>
<keyword evidence="2" id="KW-0238">DNA-binding</keyword>
<dbReference type="SMART" id="SM00418">
    <property type="entry name" value="HTH_ARSR"/>
    <property type="match status" value="1"/>
</dbReference>
<accession>A0A086Z094</accession>
<dbReference type="InterPro" id="IPR011991">
    <property type="entry name" value="ArsR-like_HTH"/>
</dbReference>
<evidence type="ECO:0000256" key="2">
    <source>
        <dbReference type="ARBA" id="ARBA00023125"/>
    </source>
</evidence>
<dbReference type="PANTHER" id="PTHR33154">
    <property type="entry name" value="TRANSCRIPTIONAL REGULATOR, ARSR FAMILY"/>
    <property type="match status" value="1"/>
</dbReference>
<evidence type="ECO:0000256" key="1">
    <source>
        <dbReference type="ARBA" id="ARBA00023015"/>
    </source>
</evidence>
<dbReference type="RefSeq" id="WP_051905246.1">
    <property type="nucleotide sequence ID" value="NZ_CP011786.1"/>
</dbReference>
<dbReference type="Pfam" id="PF12840">
    <property type="entry name" value="HTH_20"/>
    <property type="match status" value="1"/>
</dbReference>
<protein>
    <recommendedName>
        <fullName evidence="4">HTH arsR-type domain-containing protein</fullName>
    </recommendedName>
</protein>
<dbReference type="OrthoDB" id="9806976at2"/>
<dbReference type="PATRIC" id="fig|1437605.7.peg.379"/>
<evidence type="ECO:0000256" key="3">
    <source>
        <dbReference type="ARBA" id="ARBA00023163"/>
    </source>
</evidence>
<gene>
    <name evidence="5" type="ORF">BACT_0645</name>
</gene>